<feature type="coiled-coil region" evidence="1">
    <location>
        <begin position="14"/>
        <end position="41"/>
    </location>
</feature>
<name>A0A8J4WLY9_9TREM</name>
<proteinExistence type="predicted"/>
<dbReference type="AlphaFoldDB" id="A0A8J4WLY9"/>
<gene>
    <name evidence="2" type="ORF">PHET_12309</name>
</gene>
<accession>A0A8J4WLY9</accession>
<keyword evidence="1" id="KW-0175">Coiled coil</keyword>
<organism evidence="2 3">
    <name type="scientific">Paragonimus heterotremus</name>
    <dbReference type="NCBI Taxonomy" id="100268"/>
    <lineage>
        <taxon>Eukaryota</taxon>
        <taxon>Metazoa</taxon>
        <taxon>Spiralia</taxon>
        <taxon>Lophotrochozoa</taxon>
        <taxon>Platyhelminthes</taxon>
        <taxon>Trematoda</taxon>
        <taxon>Digenea</taxon>
        <taxon>Plagiorchiida</taxon>
        <taxon>Troglotremata</taxon>
        <taxon>Troglotrematidae</taxon>
        <taxon>Paragonimus</taxon>
    </lineage>
</organism>
<dbReference type="Proteomes" id="UP000748531">
    <property type="component" value="Unassembled WGS sequence"/>
</dbReference>
<protein>
    <submittedName>
        <fullName evidence="2">Uncharacterized protein</fullName>
    </submittedName>
</protein>
<comment type="caution">
    <text evidence="2">The sequence shown here is derived from an EMBL/GenBank/DDBJ whole genome shotgun (WGS) entry which is preliminary data.</text>
</comment>
<keyword evidence="3" id="KW-1185">Reference proteome</keyword>
<evidence type="ECO:0000256" key="1">
    <source>
        <dbReference type="SAM" id="Coils"/>
    </source>
</evidence>
<dbReference type="OrthoDB" id="10261556at2759"/>
<evidence type="ECO:0000313" key="2">
    <source>
        <dbReference type="EMBL" id="KAF5395380.1"/>
    </source>
</evidence>
<evidence type="ECO:0000313" key="3">
    <source>
        <dbReference type="Proteomes" id="UP000748531"/>
    </source>
</evidence>
<dbReference type="EMBL" id="LUCH01014139">
    <property type="protein sequence ID" value="KAF5395380.1"/>
    <property type="molecule type" value="Genomic_DNA"/>
</dbReference>
<reference evidence="2" key="1">
    <citation type="submission" date="2019-05" db="EMBL/GenBank/DDBJ databases">
        <title>Annotation for the trematode Paragonimus heterotremus.</title>
        <authorList>
            <person name="Choi Y.-J."/>
        </authorList>
    </citation>
    <scope>NUCLEOTIDE SEQUENCE</scope>
    <source>
        <strain evidence="2">LC</strain>
    </source>
</reference>
<sequence length="71" mass="8470">MEEVNDSGDLQCELDATKDALDAIDREISSLVQKKRSLRKRYEEVRHPKLCLFKLEIFSLFYLYTIDFIRL</sequence>